<reference evidence="1" key="2">
    <citation type="submission" date="2018-03" db="EMBL/GenBank/DDBJ databases">
        <title>The Triticum urartu genome reveals the dynamic nature of wheat genome evolution.</title>
        <authorList>
            <person name="Ling H."/>
            <person name="Ma B."/>
            <person name="Shi X."/>
            <person name="Liu H."/>
            <person name="Dong L."/>
            <person name="Sun H."/>
            <person name="Cao Y."/>
            <person name="Gao Q."/>
            <person name="Zheng S."/>
            <person name="Li Y."/>
            <person name="Yu Y."/>
            <person name="Du H."/>
            <person name="Qi M."/>
            <person name="Li Y."/>
            <person name="Yu H."/>
            <person name="Cui Y."/>
            <person name="Wang N."/>
            <person name="Chen C."/>
            <person name="Wu H."/>
            <person name="Zhao Y."/>
            <person name="Zhang J."/>
            <person name="Li Y."/>
            <person name="Zhou W."/>
            <person name="Zhang B."/>
            <person name="Hu W."/>
            <person name="Eijk M."/>
            <person name="Tang J."/>
            <person name="Witsenboer H."/>
            <person name="Zhao S."/>
            <person name="Li Z."/>
            <person name="Zhang A."/>
            <person name="Wang D."/>
            <person name="Liang C."/>
        </authorList>
    </citation>
    <scope>NUCLEOTIDE SEQUENCE [LARGE SCALE GENOMIC DNA]</scope>
    <source>
        <strain evidence="1">cv. G1812</strain>
    </source>
</reference>
<dbReference type="AlphaFoldDB" id="A0A8R7U9X9"/>
<dbReference type="EnsemblPlants" id="TuG1812G0400002578.01.T01">
    <property type="protein sequence ID" value="TuG1812G0400002578.01.T01.cds420267"/>
    <property type="gene ID" value="TuG1812G0400002578.01"/>
</dbReference>
<reference evidence="2" key="1">
    <citation type="journal article" date="2013" name="Nature">
        <title>Draft genome of the wheat A-genome progenitor Triticum urartu.</title>
        <authorList>
            <person name="Ling H.Q."/>
            <person name="Zhao S."/>
            <person name="Liu D."/>
            <person name="Wang J."/>
            <person name="Sun H."/>
            <person name="Zhang C."/>
            <person name="Fan H."/>
            <person name="Li D."/>
            <person name="Dong L."/>
            <person name="Tao Y."/>
            <person name="Gao C."/>
            <person name="Wu H."/>
            <person name="Li Y."/>
            <person name="Cui Y."/>
            <person name="Guo X."/>
            <person name="Zheng S."/>
            <person name="Wang B."/>
            <person name="Yu K."/>
            <person name="Liang Q."/>
            <person name="Yang W."/>
            <person name="Lou X."/>
            <person name="Chen J."/>
            <person name="Feng M."/>
            <person name="Jian J."/>
            <person name="Zhang X."/>
            <person name="Luo G."/>
            <person name="Jiang Y."/>
            <person name="Liu J."/>
            <person name="Wang Z."/>
            <person name="Sha Y."/>
            <person name="Zhang B."/>
            <person name="Wu H."/>
            <person name="Tang D."/>
            <person name="Shen Q."/>
            <person name="Xue P."/>
            <person name="Zou S."/>
            <person name="Wang X."/>
            <person name="Liu X."/>
            <person name="Wang F."/>
            <person name="Yang Y."/>
            <person name="An X."/>
            <person name="Dong Z."/>
            <person name="Zhang K."/>
            <person name="Zhang X."/>
            <person name="Luo M.C."/>
            <person name="Dvorak J."/>
            <person name="Tong Y."/>
            <person name="Wang J."/>
            <person name="Yang H."/>
            <person name="Li Z."/>
            <person name="Wang D."/>
            <person name="Zhang A."/>
            <person name="Wang J."/>
        </authorList>
    </citation>
    <scope>NUCLEOTIDE SEQUENCE</scope>
    <source>
        <strain evidence="2">cv. G1812</strain>
    </source>
</reference>
<evidence type="ECO:0000313" key="1">
    <source>
        <dbReference type="EnsemblPlants" id="TuG1812G0400002578.01.T01.cds420267"/>
    </source>
</evidence>
<name>A0A8R7U9X9_TRIUA</name>
<evidence type="ECO:0000313" key="2">
    <source>
        <dbReference type="Proteomes" id="UP000015106"/>
    </source>
</evidence>
<accession>A0A8R7U9X9</accession>
<dbReference type="Proteomes" id="UP000015106">
    <property type="component" value="Chromosome 4"/>
</dbReference>
<reference evidence="1" key="3">
    <citation type="submission" date="2022-06" db="UniProtKB">
        <authorList>
            <consortium name="EnsemblPlants"/>
        </authorList>
    </citation>
    <scope>IDENTIFICATION</scope>
</reference>
<protein>
    <submittedName>
        <fullName evidence="1">Uncharacterized protein</fullName>
    </submittedName>
</protein>
<proteinExistence type="predicted"/>
<dbReference type="Gramene" id="TuG1812G0400002578.01.T01">
    <property type="protein sequence ID" value="TuG1812G0400002578.01.T01.cds420267"/>
    <property type="gene ID" value="TuG1812G0400002578.01"/>
</dbReference>
<organism evidence="1 2">
    <name type="scientific">Triticum urartu</name>
    <name type="common">Red wild einkorn</name>
    <name type="synonym">Crithodium urartu</name>
    <dbReference type="NCBI Taxonomy" id="4572"/>
    <lineage>
        <taxon>Eukaryota</taxon>
        <taxon>Viridiplantae</taxon>
        <taxon>Streptophyta</taxon>
        <taxon>Embryophyta</taxon>
        <taxon>Tracheophyta</taxon>
        <taxon>Spermatophyta</taxon>
        <taxon>Magnoliopsida</taxon>
        <taxon>Liliopsida</taxon>
        <taxon>Poales</taxon>
        <taxon>Poaceae</taxon>
        <taxon>BOP clade</taxon>
        <taxon>Pooideae</taxon>
        <taxon>Triticodae</taxon>
        <taxon>Triticeae</taxon>
        <taxon>Triticinae</taxon>
        <taxon>Triticum</taxon>
    </lineage>
</organism>
<keyword evidence="2" id="KW-1185">Reference proteome</keyword>
<sequence>MMRLFKLIASLRDGTKHPTRRANMDIYTPTPEATLCGYLNRSPCSEMRLNTLPVGQTRTFTLVPMGQHGQLH</sequence>